<feature type="domain" description="Putative regulatory protein FmdB zinc ribbon" evidence="2">
    <location>
        <begin position="1"/>
        <end position="41"/>
    </location>
</feature>
<feature type="compositionally biased region" description="Basic and acidic residues" evidence="1">
    <location>
        <begin position="55"/>
        <end position="66"/>
    </location>
</feature>
<dbReference type="RefSeq" id="WP_093341350.1">
    <property type="nucleotide sequence ID" value="NZ_FOUY01000009.1"/>
</dbReference>
<proteinExistence type="predicted"/>
<feature type="region of interest" description="Disordered" evidence="1">
    <location>
        <begin position="55"/>
        <end position="95"/>
    </location>
</feature>
<keyword evidence="4" id="KW-1185">Reference proteome</keyword>
<evidence type="ECO:0000313" key="4">
    <source>
        <dbReference type="Proteomes" id="UP000199614"/>
    </source>
</evidence>
<evidence type="ECO:0000256" key="1">
    <source>
        <dbReference type="SAM" id="MobiDB-lite"/>
    </source>
</evidence>
<protein>
    <submittedName>
        <fullName evidence="3">Putative regulatory protein, FmdB family</fullName>
    </submittedName>
</protein>
<accession>A0A1I4WYZ7</accession>
<organism evidence="3 4">
    <name type="scientific">Pseudonocardia ammonioxydans</name>
    <dbReference type="NCBI Taxonomy" id="260086"/>
    <lineage>
        <taxon>Bacteria</taxon>
        <taxon>Bacillati</taxon>
        <taxon>Actinomycetota</taxon>
        <taxon>Actinomycetes</taxon>
        <taxon>Pseudonocardiales</taxon>
        <taxon>Pseudonocardiaceae</taxon>
        <taxon>Pseudonocardia</taxon>
    </lineage>
</organism>
<dbReference type="EMBL" id="FOUY01000009">
    <property type="protein sequence ID" value="SFN18350.1"/>
    <property type="molecule type" value="Genomic_DNA"/>
</dbReference>
<evidence type="ECO:0000259" key="2">
    <source>
        <dbReference type="SMART" id="SM00834"/>
    </source>
</evidence>
<dbReference type="SMART" id="SM00834">
    <property type="entry name" value="CxxC_CXXC_SSSS"/>
    <property type="match status" value="1"/>
</dbReference>
<name>A0A1I4WYZ7_PSUAM</name>
<dbReference type="OrthoDB" id="9792898at2"/>
<sequence>MATYTYRCAADGPVDVRRPIGTAPASVACPACGAPAPRMITPPLLGLADRGRMAAIDRSERSRTEPDVVTSIPGSGRPARPAPRLDPRTRGLPRP</sequence>
<reference evidence="3 4" key="1">
    <citation type="submission" date="2016-10" db="EMBL/GenBank/DDBJ databases">
        <authorList>
            <person name="de Groot N.N."/>
        </authorList>
    </citation>
    <scope>NUCLEOTIDE SEQUENCE [LARGE SCALE GENOMIC DNA]</scope>
    <source>
        <strain evidence="3 4">CGMCC 4.1877</strain>
    </source>
</reference>
<dbReference type="STRING" id="260086.SAMN05216207_1009173"/>
<gene>
    <name evidence="3" type="ORF">SAMN05216207_1009173</name>
</gene>
<dbReference type="InterPro" id="IPR013429">
    <property type="entry name" value="Regulatory_FmdB_Zinc_ribbon"/>
</dbReference>
<dbReference type="PROSITE" id="PS51257">
    <property type="entry name" value="PROKAR_LIPOPROTEIN"/>
    <property type="match status" value="1"/>
</dbReference>
<evidence type="ECO:0000313" key="3">
    <source>
        <dbReference type="EMBL" id="SFN18350.1"/>
    </source>
</evidence>
<dbReference type="AlphaFoldDB" id="A0A1I4WYZ7"/>
<dbReference type="Proteomes" id="UP000199614">
    <property type="component" value="Unassembled WGS sequence"/>
</dbReference>